<dbReference type="InterPro" id="IPR053100">
    <property type="entry name" value="Cytochrome_b5-related"/>
</dbReference>
<dbReference type="SUPFAM" id="SSF55856">
    <property type="entry name" value="Cytochrome b5-like heme/steroid binding domain"/>
    <property type="match status" value="1"/>
</dbReference>
<keyword evidence="1 4" id="KW-0349">Heme</keyword>
<dbReference type="GO" id="GO:0006629">
    <property type="term" value="P:lipid metabolic process"/>
    <property type="evidence" value="ECO:0007669"/>
    <property type="project" value="InterPro"/>
</dbReference>
<evidence type="ECO:0000256" key="4">
    <source>
        <dbReference type="RuleBase" id="RU362121"/>
    </source>
</evidence>
<dbReference type="InterPro" id="IPR005804">
    <property type="entry name" value="FA_desaturase_dom"/>
</dbReference>
<dbReference type="GeneID" id="112049761"/>
<dbReference type="PROSITE" id="PS50255">
    <property type="entry name" value="CYTOCHROME_B5_2"/>
    <property type="match status" value="1"/>
</dbReference>
<comment type="similarity">
    <text evidence="4">Belongs to the cytochrome b5 family.</text>
</comment>
<name>A0A6J1NEZ9_BICAN</name>
<gene>
    <name evidence="7" type="primary">LOC112049761</name>
</gene>
<evidence type="ECO:0000256" key="2">
    <source>
        <dbReference type="ARBA" id="ARBA00022723"/>
    </source>
</evidence>
<accession>A0A6J1NEZ9</accession>
<evidence type="ECO:0000313" key="6">
    <source>
        <dbReference type="Proteomes" id="UP001652582"/>
    </source>
</evidence>
<dbReference type="PANTHER" id="PTHR16740">
    <property type="entry name" value="CYTOCHROME B5-RELATED PROTEIN-RELATED"/>
    <property type="match status" value="1"/>
</dbReference>
<sequence>MAPDPNRRQISFPKLPYPLYRDVEPKTVHLWISGKRKQDGAEGLWRIHDSIYDLTDFISSHPGGSQWIECTKGTDITEAFETHHINTDTVEALLPKYFIKKAETPRNSPFTFKEDGFYKTLKTKIAAKLKEIPHDVRRKSDNVTDFLFVCLLIISPLCCWILTKNLLYGAAVTVLLGYILSALSICAHNYLHRADSWRMYLMNFSGFTYSDFRISHSLSHHMHTNTANDLELSLLEPFLQFLPKEDKPLWAQMGAFFYPLIYSFTGMSFMVKDIVGFLSNTSKKRLTWDLLLPYVWVVWMWWLGGQSLSWTIVVWIATILIASFFIMVFGLTAGHHAHTNFFEGDVPRGEYLDWGIHQMDTMVERVENMEDHFKSITRFGDHALHHLFPTLDHAELKYLYPTLIEHCEKFDTQLRVTTFYNALISHSKQLIRKWPNNFKEK</sequence>
<organism evidence="6 7">
    <name type="scientific">Bicyclus anynana</name>
    <name type="common">Squinting bush brown butterfly</name>
    <dbReference type="NCBI Taxonomy" id="110368"/>
    <lineage>
        <taxon>Eukaryota</taxon>
        <taxon>Metazoa</taxon>
        <taxon>Ecdysozoa</taxon>
        <taxon>Arthropoda</taxon>
        <taxon>Hexapoda</taxon>
        <taxon>Insecta</taxon>
        <taxon>Pterygota</taxon>
        <taxon>Neoptera</taxon>
        <taxon>Endopterygota</taxon>
        <taxon>Lepidoptera</taxon>
        <taxon>Glossata</taxon>
        <taxon>Ditrysia</taxon>
        <taxon>Papilionoidea</taxon>
        <taxon>Nymphalidae</taxon>
        <taxon>Satyrinae</taxon>
        <taxon>Satyrini</taxon>
        <taxon>Mycalesina</taxon>
        <taxon>Bicyclus</taxon>
    </lineage>
</organism>
<keyword evidence="4" id="KW-0472">Membrane</keyword>
<reference evidence="7" key="1">
    <citation type="submission" date="2025-08" db="UniProtKB">
        <authorList>
            <consortium name="RefSeq"/>
        </authorList>
    </citation>
    <scope>IDENTIFICATION</scope>
</reference>
<comment type="caution">
    <text evidence="4">Lacks conserved residue(s) required for the propagation of feature annotation.</text>
</comment>
<dbReference type="AlphaFoldDB" id="A0A6J1NEZ9"/>
<evidence type="ECO:0000259" key="5">
    <source>
        <dbReference type="PROSITE" id="PS50255"/>
    </source>
</evidence>
<keyword evidence="4" id="KW-0812">Transmembrane</keyword>
<dbReference type="PANTHER" id="PTHR16740:SF1">
    <property type="entry name" value="CYTOCHROME B5-RELATED PROTEIN-RELATED"/>
    <property type="match status" value="1"/>
</dbReference>
<dbReference type="SMART" id="SM01117">
    <property type="entry name" value="Cyt-b5"/>
    <property type="match status" value="1"/>
</dbReference>
<dbReference type="KEGG" id="bany:112049761"/>
<feature type="transmembrane region" description="Helical" evidence="4">
    <location>
        <begin position="286"/>
        <end position="304"/>
    </location>
</feature>
<dbReference type="GO" id="GO:0046872">
    <property type="term" value="F:metal ion binding"/>
    <property type="evidence" value="ECO:0007669"/>
    <property type="project" value="UniProtKB-UniRule"/>
</dbReference>
<dbReference type="Pfam" id="PF00487">
    <property type="entry name" value="FA_desaturase"/>
    <property type="match status" value="1"/>
</dbReference>
<dbReference type="InterPro" id="IPR018506">
    <property type="entry name" value="Cyt_B5_heme-BS"/>
</dbReference>
<feature type="domain" description="Cytochrome b5 heme-binding" evidence="5">
    <location>
        <begin position="36"/>
        <end position="103"/>
    </location>
</feature>
<dbReference type="InterPro" id="IPR001199">
    <property type="entry name" value="Cyt_B5-like_heme/steroid-bd"/>
</dbReference>
<evidence type="ECO:0000256" key="1">
    <source>
        <dbReference type="ARBA" id="ARBA00022617"/>
    </source>
</evidence>
<proteinExistence type="inferred from homology"/>
<dbReference type="RefSeq" id="XP_023943558.2">
    <property type="nucleotide sequence ID" value="XM_024087790.2"/>
</dbReference>
<feature type="transmembrane region" description="Helical" evidence="4">
    <location>
        <begin position="146"/>
        <end position="163"/>
    </location>
</feature>
<dbReference type="OrthoDB" id="260519at2759"/>
<evidence type="ECO:0000313" key="7">
    <source>
        <dbReference type="RefSeq" id="XP_023943558.2"/>
    </source>
</evidence>
<dbReference type="GO" id="GO:0020037">
    <property type="term" value="F:heme binding"/>
    <property type="evidence" value="ECO:0007669"/>
    <property type="project" value="UniProtKB-UniRule"/>
</dbReference>
<dbReference type="PROSITE" id="PS00191">
    <property type="entry name" value="CYTOCHROME_B5_1"/>
    <property type="match status" value="1"/>
</dbReference>
<dbReference type="Gene3D" id="3.10.120.10">
    <property type="entry name" value="Cytochrome b5-like heme/steroid binding domain"/>
    <property type="match status" value="1"/>
</dbReference>
<evidence type="ECO:0000256" key="3">
    <source>
        <dbReference type="ARBA" id="ARBA00023004"/>
    </source>
</evidence>
<keyword evidence="4" id="KW-1133">Transmembrane helix</keyword>
<protein>
    <submittedName>
        <fullName evidence="7">Cytochrome b5-related protein isoform X1</fullName>
    </submittedName>
</protein>
<keyword evidence="2 4" id="KW-0479">Metal-binding</keyword>
<feature type="transmembrane region" description="Helical" evidence="4">
    <location>
        <begin position="310"/>
        <end position="331"/>
    </location>
</feature>
<keyword evidence="3 4" id="KW-0408">Iron</keyword>
<feature type="transmembrane region" description="Helical" evidence="4">
    <location>
        <begin position="169"/>
        <end position="191"/>
    </location>
</feature>
<keyword evidence="6" id="KW-1185">Reference proteome</keyword>
<dbReference type="InterPro" id="IPR036400">
    <property type="entry name" value="Cyt_B5-like_heme/steroid_sf"/>
</dbReference>
<dbReference type="Proteomes" id="UP001652582">
    <property type="component" value="Chromosome 12"/>
</dbReference>
<dbReference type="Pfam" id="PF00173">
    <property type="entry name" value="Cyt-b5"/>
    <property type="match status" value="1"/>
</dbReference>